<comment type="subcellular location">
    <subcellularLocation>
        <location evidence="1">Membrane</location>
        <topology evidence="1">Multi-pass membrane protein</topology>
    </subcellularLocation>
</comment>
<dbReference type="STRING" id="443218.AS9A_4186"/>
<organism evidence="7 8">
    <name type="scientific">Hoyosella subflava (strain DSM 45089 / JCM 17490 / NBRC 109087 / DQS3-9A1)</name>
    <name type="common">Amycolicicoccus subflavus</name>
    <dbReference type="NCBI Taxonomy" id="443218"/>
    <lineage>
        <taxon>Bacteria</taxon>
        <taxon>Bacillati</taxon>
        <taxon>Actinomycetota</taxon>
        <taxon>Actinomycetes</taxon>
        <taxon>Mycobacteriales</taxon>
        <taxon>Hoyosellaceae</taxon>
        <taxon>Hoyosella</taxon>
    </lineage>
</organism>
<dbReference type="PANTHER" id="PTHR30618">
    <property type="entry name" value="NCS1 FAMILY PURINE/PYRIMIDINE TRANSPORTER"/>
    <property type="match status" value="1"/>
</dbReference>
<comment type="similarity">
    <text evidence="2">Belongs to the purine-cytosine permease (2.A.39) family.</text>
</comment>
<feature type="transmembrane region" description="Helical" evidence="6">
    <location>
        <begin position="332"/>
        <end position="352"/>
    </location>
</feature>
<dbReference type="EMBL" id="CP002786">
    <property type="protein sequence ID" value="AEF42619.1"/>
    <property type="molecule type" value="Genomic_DNA"/>
</dbReference>
<keyword evidence="5 6" id="KW-0472">Membrane</keyword>
<reference evidence="7 8" key="1">
    <citation type="journal article" date="2011" name="J. Bacteriol.">
        <title>Complete genome sequence of Amycolicicoccus subflavus DQS3-9A1T, an actinomycete isolated from crude oil-polluted soil.</title>
        <authorList>
            <person name="Cai M."/>
            <person name="Chen W.M."/>
            <person name="Nie Y."/>
            <person name="Chi C.Q."/>
            <person name="Wang Y.N."/>
            <person name="Tang Y.Q."/>
            <person name="Li G.Y."/>
            <person name="Wu X.L."/>
        </authorList>
    </citation>
    <scope>NUCLEOTIDE SEQUENCE [LARGE SCALE GENOMIC DNA]</scope>
    <source>
        <strain evidence="8">DSM 45089 / DQS3-9A1</strain>
    </source>
</reference>
<dbReference type="GO" id="GO:0015205">
    <property type="term" value="F:nucleobase transmembrane transporter activity"/>
    <property type="evidence" value="ECO:0007669"/>
    <property type="project" value="TreeGrafter"/>
</dbReference>
<feature type="transmembrane region" description="Helical" evidence="6">
    <location>
        <begin position="298"/>
        <end position="320"/>
    </location>
</feature>
<dbReference type="KEGG" id="asd:AS9A_4186"/>
<keyword evidence="4 6" id="KW-1133">Transmembrane helix</keyword>
<proteinExistence type="inferred from homology"/>
<protein>
    <submittedName>
        <fullName evidence="7">Permease for cytosine/purines, uracil, thiamine, allantoin</fullName>
    </submittedName>
</protein>
<dbReference type="PANTHER" id="PTHR30618:SF0">
    <property type="entry name" value="PURINE-URACIL PERMEASE NCS1"/>
    <property type="match status" value="1"/>
</dbReference>
<dbReference type="OrthoDB" id="9809167at2"/>
<name>F6EK78_HOYSD</name>
<evidence type="ECO:0000256" key="6">
    <source>
        <dbReference type="SAM" id="Phobius"/>
    </source>
</evidence>
<dbReference type="Gene3D" id="1.10.4160.10">
    <property type="entry name" value="Hydantoin permease"/>
    <property type="match status" value="1"/>
</dbReference>
<dbReference type="RefSeq" id="WP_013808968.1">
    <property type="nucleotide sequence ID" value="NC_015564.1"/>
</dbReference>
<dbReference type="CDD" id="cd10323">
    <property type="entry name" value="SLC-NCS1sbd"/>
    <property type="match status" value="1"/>
</dbReference>
<dbReference type="eggNOG" id="COG1953">
    <property type="taxonomic scope" value="Bacteria"/>
</dbReference>
<dbReference type="HOGENOM" id="CLU_021555_0_1_11"/>
<evidence type="ECO:0000256" key="2">
    <source>
        <dbReference type="ARBA" id="ARBA00008974"/>
    </source>
</evidence>
<gene>
    <name evidence="7" type="ordered locus">AS9A_4186</name>
</gene>
<feature type="transmembrane region" description="Helical" evidence="6">
    <location>
        <begin position="69"/>
        <end position="89"/>
    </location>
</feature>
<dbReference type="InterPro" id="IPR045225">
    <property type="entry name" value="Uracil/uridine/allantoin_perm"/>
</dbReference>
<feature type="transmembrane region" description="Helical" evidence="6">
    <location>
        <begin position="177"/>
        <end position="198"/>
    </location>
</feature>
<dbReference type="Pfam" id="PF02133">
    <property type="entry name" value="Transp_cyt_pur"/>
    <property type="match status" value="1"/>
</dbReference>
<dbReference type="AlphaFoldDB" id="F6EK78"/>
<keyword evidence="3 6" id="KW-0812">Transmembrane</keyword>
<feature type="transmembrane region" description="Helical" evidence="6">
    <location>
        <begin position="43"/>
        <end position="63"/>
    </location>
</feature>
<evidence type="ECO:0000256" key="1">
    <source>
        <dbReference type="ARBA" id="ARBA00004141"/>
    </source>
</evidence>
<evidence type="ECO:0000256" key="4">
    <source>
        <dbReference type="ARBA" id="ARBA00022989"/>
    </source>
</evidence>
<dbReference type="GO" id="GO:0005886">
    <property type="term" value="C:plasma membrane"/>
    <property type="evidence" value="ECO:0007669"/>
    <property type="project" value="TreeGrafter"/>
</dbReference>
<accession>F6EK78</accession>
<feature type="transmembrane region" description="Helical" evidence="6">
    <location>
        <begin position="143"/>
        <end position="170"/>
    </location>
</feature>
<dbReference type="InterPro" id="IPR001248">
    <property type="entry name" value="Pur-cyt_permease"/>
</dbReference>
<feature type="transmembrane region" description="Helical" evidence="6">
    <location>
        <begin position="364"/>
        <end position="386"/>
    </location>
</feature>
<feature type="transmembrane region" description="Helical" evidence="6">
    <location>
        <begin position="428"/>
        <end position="444"/>
    </location>
</feature>
<keyword evidence="8" id="KW-1185">Reference proteome</keyword>
<feature type="transmembrane region" description="Helical" evidence="6">
    <location>
        <begin position="218"/>
        <end position="241"/>
    </location>
</feature>
<evidence type="ECO:0000256" key="5">
    <source>
        <dbReference type="ARBA" id="ARBA00023136"/>
    </source>
</evidence>
<feature type="transmembrane region" description="Helical" evidence="6">
    <location>
        <begin position="406"/>
        <end position="422"/>
    </location>
</feature>
<feature type="transmembrane region" description="Helical" evidence="6">
    <location>
        <begin position="253"/>
        <end position="278"/>
    </location>
</feature>
<evidence type="ECO:0000256" key="3">
    <source>
        <dbReference type="ARBA" id="ARBA00022692"/>
    </source>
</evidence>
<evidence type="ECO:0000313" key="8">
    <source>
        <dbReference type="Proteomes" id="UP000009235"/>
    </source>
</evidence>
<sequence>MLTSHDPGTGNPAESPPEVLHTKTAGQESLGPQKVRIVGRTSYLLMWMGGCVSIGTFTMGSSLVGTLNLIQLLVAISIGCLVIGLGLVLNGAAGYKYGIPFMVQARSSFGFAGTRIPGMVRAVPALVWYGFQSWVGAAALNQVSAVLFGFDNLVLYFIAFQFLQIALSIFGFKGIKWLENVGAIFILAALVYMFVSVLNRYGAEIESNLLSVDGTWGTPFWGATMLFLGIYATMMINVSDYSREHTPGSRPGLLLTIYTAAILPVTVFMGLIGLMVSGATGVVDPIQVFSNAVDNTPLLVITLVFIAFAQVTTNVLNNVVPPTYVLMDIFKVPYRVATVLVGLLAFATFPWLLVREESADGLQIFVQTYSAFLGPIFAVMVVDYYFVRQRTLNLIKLYDASGAYRGVNYTALISVGVGIAAAFTFSDISFYAGLLPAGLCYYLLMKFWPSSRRFLPAANDAAGTRSGERAERR</sequence>
<evidence type="ECO:0000313" key="7">
    <source>
        <dbReference type="EMBL" id="AEF42619.1"/>
    </source>
</evidence>
<dbReference type="Proteomes" id="UP000009235">
    <property type="component" value="Chromosome"/>
</dbReference>